<dbReference type="GO" id="GO:0005230">
    <property type="term" value="F:extracellular ligand-gated monoatomic ion channel activity"/>
    <property type="evidence" value="ECO:0007669"/>
    <property type="project" value="InterPro"/>
</dbReference>
<keyword evidence="6 11" id="KW-0732">Signal</keyword>
<gene>
    <name evidence="15" type="ORF">PMAYCL1PPCAC_28509</name>
</gene>
<dbReference type="PROSITE" id="PS00236">
    <property type="entry name" value="NEUROTR_ION_CHANNEL"/>
    <property type="match status" value="1"/>
</dbReference>
<reference evidence="16" key="1">
    <citation type="submission" date="2022-10" db="EMBL/GenBank/DDBJ databases">
        <title>Genome assembly of Pristionchus species.</title>
        <authorList>
            <person name="Yoshida K."/>
            <person name="Sommer R.J."/>
        </authorList>
    </citation>
    <scope>NUCLEOTIDE SEQUENCE [LARGE SCALE GENOMIC DNA]</scope>
    <source>
        <strain evidence="16">RS5460</strain>
    </source>
</reference>
<keyword evidence="7 11" id="KW-1133">Transmembrane helix</keyword>
<dbReference type="EMBL" id="BTRK01000006">
    <property type="protein sequence ID" value="GMR58314.1"/>
    <property type="molecule type" value="Genomic_DNA"/>
</dbReference>
<dbReference type="Pfam" id="PF02932">
    <property type="entry name" value="Neur_chan_memb"/>
    <property type="match status" value="1"/>
</dbReference>
<feature type="chain" id="PRO_5042669815" evidence="11">
    <location>
        <begin position="23"/>
        <end position="470"/>
    </location>
</feature>
<dbReference type="Gene3D" id="2.70.170.10">
    <property type="entry name" value="Neurotransmitter-gated ion-channel ligand-binding domain"/>
    <property type="match status" value="1"/>
</dbReference>
<organism evidence="15 16">
    <name type="scientific">Pristionchus mayeri</name>
    <dbReference type="NCBI Taxonomy" id="1317129"/>
    <lineage>
        <taxon>Eukaryota</taxon>
        <taxon>Metazoa</taxon>
        <taxon>Ecdysozoa</taxon>
        <taxon>Nematoda</taxon>
        <taxon>Chromadorea</taxon>
        <taxon>Rhabditida</taxon>
        <taxon>Rhabditina</taxon>
        <taxon>Diplogasteromorpha</taxon>
        <taxon>Diplogasteroidea</taxon>
        <taxon>Neodiplogasteridae</taxon>
        <taxon>Pristionchus</taxon>
    </lineage>
</organism>
<proteinExistence type="inferred from homology"/>
<dbReference type="Proteomes" id="UP001328107">
    <property type="component" value="Unassembled WGS sequence"/>
</dbReference>
<keyword evidence="4" id="KW-1003">Cell membrane</keyword>
<evidence type="ECO:0000256" key="10">
    <source>
        <dbReference type="ARBA" id="ARBA00023303"/>
    </source>
</evidence>
<dbReference type="CDD" id="cd18990">
    <property type="entry name" value="LGIC_ECD_GABAAR"/>
    <property type="match status" value="1"/>
</dbReference>
<dbReference type="GO" id="GO:0004888">
    <property type="term" value="F:transmembrane signaling receptor activity"/>
    <property type="evidence" value="ECO:0007669"/>
    <property type="project" value="InterPro"/>
</dbReference>
<evidence type="ECO:0000259" key="13">
    <source>
        <dbReference type="Pfam" id="PF02931"/>
    </source>
</evidence>
<dbReference type="SUPFAM" id="SSF63712">
    <property type="entry name" value="Nicotinic receptor ligand binding domain-like"/>
    <property type="match status" value="1"/>
</dbReference>
<evidence type="ECO:0000256" key="7">
    <source>
        <dbReference type="ARBA" id="ARBA00022989"/>
    </source>
</evidence>
<dbReference type="AlphaFoldDB" id="A0AAN5DA98"/>
<evidence type="ECO:0000256" key="5">
    <source>
        <dbReference type="ARBA" id="ARBA00022692"/>
    </source>
</evidence>
<evidence type="ECO:0000313" key="15">
    <source>
        <dbReference type="EMBL" id="GMR58314.1"/>
    </source>
</evidence>
<dbReference type="InterPro" id="IPR036719">
    <property type="entry name" value="Neuro-gated_channel_TM_sf"/>
</dbReference>
<evidence type="ECO:0000256" key="4">
    <source>
        <dbReference type="ARBA" id="ARBA00022475"/>
    </source>
</evidence>
<dbReference type="InterPro" id="IPR006202">
    <property type="entry name" value="Neur_chan_lig-bd"/>
</dbReference>
<evidence type="ECO:0000313" key="16">
    <source>
        <dbReference type="Proteomes" id="UP001328107"/>
    </source>
</evidence>
<evidence type="ECO:0000256" key="6">
    <source>
        <dbReference type="ARBA" id="ARBA00022729"/>
    </source>
</evidence>
<keyword evidence="8 11" id="KW-0406">Ion transport</keyword>
<comment type="caution">
    <text evidence="15">The sequence shown here is derived from an EMBL/GenBank/DDBJ whole genome shotgun (WGS) entry which is preliminary data.</text>
</comment>
<evidence type="ECO:0000256" key="8">
    <source>
        <dbReference type="ARBA" id="ARBA00023065"/>
    </source>
</evidence>
<feature type="domain" description="Neurotransmitter-gated ion-channel transmembrane" evidence="14">
    <location>
        <begin position="283"/>
        <end position="386"/>
    </location>
</feature>
<dbReference type="InterPro" id="IPR006029">
    <property type="entry name" value="Neurotrans-gated_channel_TM"/>
</dbReference>
<accession>A0AAN5DA98</accession>
<evidence type="ECO:0000259" key="14">
    <source>
        <dbReference type="Pfam" id="PF02932"/>
    </source>
</evidence>
<name>A0AAN5DA98_9BILA</name>
<keyword evidence="16" id="KW-1185">Reference proteome</keyword>
<keyword evidence="3 11" id="KW-0813">Transport</keyword>
<keyword evidence="9 11" id="KW-0472">Membrane</keyword>
<feature type="transmembrane region" description="Helical" evidence="11">
    <location>
        <begin position="338"/>
        <end position="361"/>
    </location>
</feature>
<protein>
    <submittedName>
        <fullName evidence="15">Uncharacterized protein</fullName>
    </submittedName>
</protein>
<evidence type="ECO:0000256" key="3">
    <source>
        <dbReference type="ARBA" id="ARBA00022448"/>
    </source>
</evidence>
<feature type="region of interest" description="Disordered" evidence="12">
    <location>
        <begin position="33"/>
        <end position="53"/>
    </location>
</feature>
<sequence>MIPRGPFLLSLLFLIVSSTSSALRIDEDYSLKESEDEAETTRTSRTEQSTPRRNCSRDIQIIDKLLNGTGYNKFRIPTEEGVKVTVEFWIQAITTIDEITNDFEMDIYINEMWMDPALYFDHLNPCKQNLSLNHQVLERLWTPNSCFINSKIAQIHDSPFKNIFLMLYPNGTVWVNYRTRVKGPCQMDLSNFPMDVQKCNLIYESFNYNNQEVQMNWAAETFDGEGNMVAPIQLLSQIVLPDYDLIKYTARKKKEPYPAGMWDELHFELVFERRYIWYFMQAYLPTYLTIFISWVSFSLGPRAIPARTMLGVNALLAMIFQFGNIMRNLPRVSYIKAIDVWMLVSMTFIFCSLLELAIVGFKVKDEQPGKKKHTICKKVETAFESSPPGLCRYDERYMLPLDRKSDGSYRIPLPKWPPGCVSWPPEKIDKIASLLFPTLFALFNIIYWTYYTQRKMEQRLSLTTDLPPTG</sequence>
<dbReference type="Gene3D" id="1.20.58.390">
    <property type="entry name" value="Neurotransmitter-gated ion-channel transmembrane domain"/>
    <property type="match status" value="1"/>
</dbReference>
<feature type="compositionally biased region" description="Basic and acidic residues" evidence="12">
    <location>
        <begin position="33"/>
        <end position="45"/>
    </location>
</feature>
<evidence type="ECO:0000256" key="12">
    <source>
        <dbReference type="SAM" id="MobiDB-lite"/>
    </source>
</evidence>
<feature type="signal peptide" evidence="11">
    <location>
        <begin position="1"/>
        <end position="22"/>
    </location>
</feature>
<dbReference type="Pfam" id="PF02931">
    <property type="entry name" value="Neur_chan_LBD"/>
    <property type="match status" value="1"/>
</dbReference>
<feature type="transmembrane region" description="Helical" evidence="11">
    <location>
        <begin position="309"/>
        <end position="326"/>
    </location>
</feature>
<dbReference type="InterPro" id="IPR006028">
    <property type="entry name" value="GABAA/Glycine_rcpt"/>
</dbReference>
<dbReference type="PRINTS" id="PR00253">
    <property type="entry name" value="GABAARECEPTR"/>
</dbReference>
<dbReference type="SUPFAM" id="SSF90112">
    <property type="entry name" value="Neurotransmitter-gated ion-channel transmembrane pore"/>
    <property type="match status" value="1"/>
</dbReference>
<comment type="similarity">
    <text evidence="11">Belongs to the ligand-gated ion channel (TC 1.A.9) family.</text>
</comment>
<dbReference type="CDD" id="cd19049">
    <property type="entry name" value="LGIC_TM_anion"/>
    <property type="match status" value="1"/>
</dbReference>
<evidence type="ECO:0000256" key="9">
    <source>
        <dbReference type="ARBA" id="ARBA00023136"/>
    </source>
</evidence>
<dbReference type="InterPro" id="IPR036734">
    <property type="entry name" value="Neur_chan_lig-bd_sf"/>
</dbReference>
<dbReference type="InterPro" id="IPR038050">
    <property type="entry name" value="Neuro_actylchol_rec"/>
</dbReference>
<comment type="subcellular location">
    <subcellularLocation>
        <location evidence="2">Cell membrane</location>
    </subcellularLocation>
    <subcellularLocation>
        <location evidence="1">Membrane</location>
        <topology evidence="1">Multi-pass membrane protein</topology>
    </subcellularLocation>
</comment>
<evidence type="ECO:0000256" key="2">
    <source>
        <dbReference type="ARBA" id="ARBA00004236"/>
    </source>
</evidence>
<evidence type="ECO:0000256" key="1">
    <source>
        <dbReference type="ARBA" id="ARBA00004141"/>
    </source>
</evidence>
<dbReference type="PANTHER" id="PTHR18945">
    <property type="entry name" value="NEUROTRANSMITTER GATED ION CHANNEL"/>
    <property type="match status" value="1"/>
</dbReference>
<dbReference type="InterPro" id="IPR018000">
    <property type="entry name" value="Neurotransmitter_ion_chnl_CS"/>
</dbReference>
<dbReference type="InterPro" id="IPR006201">
    <property type="entry name" value="Neur_channel"/>
</dbReference>
<keyword evidence="5 11" id="KW-0812">Transmembrane</keyword>
<keyword evidence="10 11" id="KW-0407">Ion channel</keyword>
<evidence type="ECO:0000256" key="11">
    <source>
        <dbReference type="RuleBase" id="RU000687"/>
    </source>
</evidence>
<dbReference type="GO" id="GO:0005886">
    <property type="term" value="C:plasma membrane"/>
    <property type="evidence" value="ECO:0007669"/>
    <property type="project" value="UniProtKB-SubCell"/>
</dbReference>
<feature type="transmembrane region" description="Helical" evidence="11">
    <location>
        <begin position="431"/>
        <end position="450"/>
    </location>
</feature>
<dbReference type="PRINTS" id="PR00252">
    <property type="entry name" value="NRIONCHANNEL"/>
</dbReference>
<feature type="non-terminal residue" evidence="15">
    <location>
        <position position="470"/>
    </location>
</feature>
<feature type="transmembrane region" description="Helical" evidence="11">
    <location>
        <begin position="275"/>
        <end position="297"/>
    </location>
</feature>
<feature type="domain" description="Neurotransmitter-gated ion-channel ligand-binding" evidence="13">
    <location>
        <begin position="60"/>
        <end position="275"/>
    </location>
</feature>
<dbReference type="FunFam" id="2.70.170.10:FF:000049">
    <property type="entry name" value="Ligand-Gated ion Channel"/>
    <property type="match status" value="1"/>
</dbReference>